<dbReference type="SUPFAM" id="SSF51735">
    <property type="entry name" value="NAD(P)-binding Rossmann-fold domains"/>
    <property type="match status" value="1"/>
</dbReference>
<keyword evidence="4" id="KW-1185">Reference proteome</keyword>
<dbReference type="Pfam" id="PF00106">
    <property type="entry name" value="adh_short"/>
    <property type="match status" value="1"/>
</dbReference>
<dbReference type="InterPro" id="IPR002347">
    <property type="entry name" value="SDR_fam"/>
</dbReference>
<proteinExistence type="inferred from homology"/>
<evidence type="ECO:0000313" key="3">
    <source>
        <dbReference type="EMBL" id="KAJ4361957.1"/>
    </source>
</evidence>
<comment type="caution">
    <text evidence="3">The sequence shown here is derived from an EMBL/GenBank/DDBJ whole genome shotgun (WGS) entry which is preliminary data.</text>
</comment>
<evidence type="ECO:0000256" key="2">
    <source>
        <dbReference type="ARBA" id="ARBA00023002"/>
    </source>
</evidence>
<dbReference type="Gene3D" id="3.40.50.720">
    <property type="entry name" value="NAD(P)-binding Rossmann-like Domain"/>
    <property type="match status" value="1"/>
</dbReference>
<evidence type="ECO:0000313" key="4">
    <source>
        <dbReference type="Proteomes" id="UP001140560"/>
    </source>
</evidence>
<dbReference type="OrthoDB" id="417891at2759"/>
<keyword evidence="2" id="KW-0560">Oxidoreductase</keyword>
<accession>A0A9W8XZM0</accession>
<dbReference type="EMBL" id="JAPEUY010000022">
    <property type="protein sequence ID" value="KAJ4361957.1"/>
    <property type="molecule type" value="Genomic_DNA"/>
</dbReference>
<evidence type="ECO:0008006" key="5">
    <source>
        <dbReference type="Google" id="ProtNLM"/>
    </source>
</evidence>
<dbReference type="PANTHER" id="PTHR43180">
    <property type="entry name" value="3-OXOACYL-(ACYL-CARRIER-PROTEIN) REDUCTASE (AFU_ORTHOLOGUE AFUA_6G11210)"/>
    <property type="match status" value="1"/>
</dbReference>
<organism evidence="3 4">
    <name type="scientific">Neocucurbitaria cava</name>
    <dbReference type="NCBI Taxonomy" id="798079"/>
    <lineage>
        <taxon>Eukaryota</taxon>
        <taxon>Fungi</taxon>
        <taxon>Dikarya</taxon>
        <taxon>Ascomycota</taxon>
        <taxon>Pezizomycotina</taxon>
        <taxon>Dothideomycetes</taxon>
        <taxon>Pleosporomycetidae</taxon>
        <taxon>Pleosporales</taxon>
        <taxon>Pleosporineae</taxon>
        <taxon>Cucurbitariaceae</taxon>
        <taxon>Neocucurbitaria</taxon>
    </lineage>
</organism>
<sequence length="307" mass="32539">MTTNKSDAFHLPSGAAKTVIVTGGAGGIGAQTIRAYASHGCNVVIADLPHAQDAANSLISSLSDPKRALYRPTNIVNWEDMKSLFRETKAKFGQVDTVIANAGLMESKGFFDFEEDERGELKEEGEAGRIVDVNLKGSMNTLRLAMHSMASNALDADGARGSIVLIASTSGYFGGTGVVSYISSKHGVVGLARASQRVANQHSVRVNVVAPFFTPTHITGGYSEQWKARGLPANTVEDVAAAIVATSTDPARKGHSMMVAGSLIKEIETARTTLTKEWLGEEIADVMAKGGKFFEDMGGYTLPKARS</sequence>
<dbReference type="PANTHER" id="PTHR43180:SF63">
    <property type="entry name" value="DEHYDROGENASE_REDUCTASE FAMILY PROTEIN, PUTATIVE (AFU_ORTHOLOGUE AFUA_6G03520)-RELATED"/>
    <property type="match status" value="1"/>
</dbReference>
<dbReference type="AlphaFoldDB" id="A0A9W8XZM0"/>
<protein>
    <recommendedName>
        <fullName evidence="5">NAD(P)-binding protein</fullName>
    </recommendedName>
</protein>
<gene>
    <name evidence="3" type="ORF">N0V83_010898</name>
</gene>
<dbReference type="PRINTS" id="PR00081">
    <property type="entry name" value="GDHRDH"/>
</dbReference>
<name>A0A9W8XZM0_9PLEO</name>
<dbReference type="Proteomes" id="UP001140560">
    <property type="component" value="Unassembled WGS sequence"/>
</dbReference>
<comment type="similarity">
    <text evidence="1">Belongs to the short-chain dehydrogenases/reductases (SDR) family.</text>
</comment>
<evidence type="ECO:0000256" key="1">
    <source>
        <dbReference type="ARBA" id="ARBA00006484"/>
    </source>
</evidence>
<dbReference type="InterPro" id="IPR036291">
    <property type="entry name" value="NAD(P)-bd_dom_sf"/>
</dbReference>
<dbReference type="GO" id="GO:0016491">
    <property type="term" value="F:oxidoreductase activity"/>
    <property type="evidence" value="ECO:0007669"/>
    <property type="project" value="UniProtKB-KW"/>
</dbReference>
<reference evidence="3" key="1">
    <citation type="submission" date="2022-10" db="EMBL/GenBank/DDBJ databases">
        <title>Tapping the CABI collections for fungal endophytes: first genome assemblies for Collariella, Neodidymelliopsis, Ascochyta clinopodiicola, Didymella pomorum, Didymosphaeria variabile, Neocosmospora piperis and Neocucurbitaria cava.</title>
        <authorList>
            <person name="Hill R."/>
        </authorList>
    </citation>
    <scope>NUCLEOTIDE SEQUENCE</scope>
    <source>
        <strain evidence="3">IMI 356814</strain>
    </source>
</reference>